<dbReference type="AlphaFoldDB" id="A0A3D8TR65"/>
<dbReference type="EMBL" id="LARY01000002">
    <property type="protein sequence ID" value="RDX01167.1"/>
    <property type="molecule type" value="Genomic_DNA"/>
</dbReference>
<evidence type="ECO:0000313" key="1">
    <source>
        <dbReference type="EMBL" id="RDX01167.1"/>
    </source>
</evidence>
<organism evidence="1 2">
    <name type="scientific">Listeria kieliensis</name>
    <dbReference type="NCBI Taxonomy" id="1621700"/>
    <lineage>
        <taxon>Bacteria</taxon>
        <taxon>Bacillati</taxon>
        <taxon>Bacillota</taxon>
        <taxon>Bacilli</taxon>
        <taxon>Bacillales</taxon>
        <taxon>Listeriaceae</taxon>
        <taxon>Listeria</taxon>
    </lineage>
</organism>
<reference evidence="2" key="1">
    <citation type="submission" date="2015-04" db="EMBL/GenBank/DDBJ databases">
        <authorList>
            <person name="Schardt J."/>
            <person name="Mueller-Herbst S."/>
            <person name="Scherer S."/>
            <person name="Huptas C."/>
        </authorList>
    </citation>
    <scope>NUCLEOTIDE SEQUENCE [LARGE SCALE GENOMIC DNA]</scope>
    <source>
        <strain evidence="2">Kiel-L1</strain>
    </source>
</reference>
<keyword evidence="2" id="KW-1185">Reference proteome</keyword>
<protein>
    <submittedName>
        <fullName evidence="1">Uncharacterized protein</fullName>
    </submittedName>
</protein>
<proteinExistence type="predicted"/>
<evidence type="ECO:0000313" key="2">
    <source>
        <dbReference type="Proteomes" id="UP000257055"/>
    </source>
</evidence>
<comment type="caution">
    <text evidence="1">The sequence shown here is derived from an EMBL/GenBank/DDBJ whole genome shotgun (WGS) entry which is preliminary data.</text>
</comment>
<sequence length="119" mass="14061">MQLEGICKVHSGIGMEYQYGEFYIDRDYLVFEQNYGYKMGKRHTYPLQGLENIALIPENNQVYLTFSCEKICFEIAGTEEKLYTFYEALRTGQGLQKIEGTPQPKRSRYTTHHQYFFSK</sequence>
<dbReference type="RefSeq" id="WP_115753416.1">
    <property type="nucleotide sequence ID" value="NZ_LARY01000002.1"/>
</dbReference>
<name>A0A3D8TR65_9LIST</name>
<gene>
    <name evidence="1" type="ORF">UR08_09490</name>
</gene>
<dbReference type="Proteomes" id="UP000257055">
    <property type="component" value="Unassembled WGS sequence"/>
</dbReference>
<accession>A0A3D8TR65</accession>